<evidence type="ECO:0000313" key="3">
    <source>
        <dbReference type="Proteomes" id="UP000199032"/>
    </source>
</evidence>
<dbReference type="STRING" id="1742972.COMA1_10065"/>
<gene>
    <name evidence="2" type="ORF">COMA1_10065</name>
</gene>
<dbReference type="PROSITE" id="PS51832">
    <property type="entry name" value="HD_GYP"/>
    <property type="match status" value="1"/>
</dbReference>
<dbReference type="InterPro" id="IPR052020">
    <property type="entry name" value="Cyclic_di-GMP/3'3'-cGAMP_PDE"/>
</dbReference>
<proteinExistence type="predicted"/>
<dbReference type="PANTHER" id="PTHR45228">
    <property type="entry name" value="CYCLIC DI-GMP PHOSPHODIESTERASE TM_0186-RELATED"/>
    <property type="match status" value="1"/>
</dbReference>
<sequence length="215" mass="24063">MQVHSLDQVQPAVLAIQGMLKKIDRLSLSPTSQRDLESILVRQVTRELDRLLPWQAGHGEATAITAIYIGQALRMNTEVLHQLRLAALLHDIGLLMLPAEFQTGRESHDADSYATIQNHPRLGSILLEPFLFLREATVMIAHHHERWDGSGYPYGLRGEFIPLGARILSVADAFTAVHVPHTHDRLQRDRVALRILQIAAGTQFDPLVVNTLVEC</sequence>
<evidence type="ECO:0000313" key="2">
    <source>
        <dbReference type="EMBL" id="CUS31346.1"/>
    </source>
</evidence>
<reference evidence="2 3" key="1">
    <citation type="submission" date="2015-10" db="EMBL/GenBank/DDBJ databases">
        <authorList>
            <person name="Gilbert D.G."/>
        </authorList>
    </citation>
    <scope>NUCLEOTIDE SEQUENCE [LARGE SCALE GENOMIC DNA]</scope>
    <source>
        <strain evidence="2">COMA1</strain>
    </source>
</reference>
<organism evidence="2 3">
    <name type="scientific">Candidatus Nitrospira nitrosa</name>
    <dbReference type="NCBI Taxonomy" id="1742972"/>
    <lineage>
        <taxon>Bacteria</taxon>
        <taxon>Pseudomonadati</taxon>
        <taxon>Nitrospirota</taxon>
        <taxon>Nitrospiria</taxon>
        <taxon>Nitrospirales</taxon>
        <taxon>Nitrospiraceae</taxon>
        <taxon>Nitrospira</taxon>
    </lineage>
</organism>
<dbReference type="PANTHER" id="PTHR45228:SF4">
    <property type="entry name" value="LIPOPROTEIN"/>
    <property type="match status" value="1"/>
</dbReference>
<keyword evidence="3" id="KW-1185">Reference proteome</keyword>
<dbReference type="Pfam" id="PF13487">
    <property type="entry name" value="HD_5"/>
    <property type="match status" value="1"/>
</dbReference>
<protein>
    <recommendedName>
        <fullName evidence="1">HD-GYP domain-containing protein</fullName>
    </recommendedName>
</protein>
<dbReference type="InterPro" id="IPR037522">
    <property type="entry name" value="HD_GYP_dom"/>
</dbReference>
<dbReference type="CDD" id="cd00077">
    <property type="entry name" value="HDc"/>
    <property type="match status" value="1"/>
</dbReference>
<dbReference type="Gene3D" id="1.10.3210.10">
    <property type="entry name" value="Hypothetical protein af1432"/>
    <property type="match status" value="1"/>
</dbReference>
<dbReference type="AlphaFoldDB" id="A0A0S4L897"/>
<dbReference type="Proteomes" id="UP000199032">
    <property type="component" value="Unassembled WGS sequence"/>
</dbReference>
<dbReference type="RefSeq" id="WP_176697747.1">
    <property type="nucleotide sequence ID" value="NZ_CZQA01000001.1"/>
</dbReference>
<dbReference type="InterPro" id="IPR003607">
    <property type="entry name" value="HD/PDEase_dom"/>
</dbReference>
<dbReference type="SUPFAM" id="SSF109604">
    <property type="entry name" value="HD-domain/PDEase-like"/>
    <property type="match status" value="1"/>
</dbReference>
<feature type="domain" description="HD-GYP" evidence="1">
    <location>
        <begin position="33"/>
        <end position="215"/>
    </location>
</feature>
<evidence type="ECO:0000259" key="1">
    <source>
        <dbReference type="PROSITE" id="PS51832"/>
    </source>
</evidence>
<dbReference type="EMBL" id="CZQA01000001">
    <property type="protein sequence ID" value="CUS31346.1"/>
    <property type="molecule type" value="Genomic_DNA"/>
</dbReference>
<accession>A0A0S4L897</accession>
<name>A0A0S4L897_9BACT</name>